<dbReference type="Proteomes" id="UP001300502">
    <property type="component" value="Unassembled WGS sequence"/>
</dbReference>
<dbReference type="SUPFAM" id="SSF144000">
    <property type="entry name" value="Oxysterol-binding protein-like"/>
    <property type="match status" value="1"/>
</dbReference>
<protein>
    <submittedName>
        <fullName evidence="1">Uncharacterized protein</fullName>
    </submittedName>
</protein>
<proteinExistence type="predicted"/>
<comment type="caution">
    <text evidence="1">The sequence shown here is derived from an EMBL/GenBank/DDBJ whole genome shotgun (WGS) entry which is preliminary data.</text>
</comment>
<dbReference type="Gene3D" id="3.30.70.3490">
    <property type="match status" value="1"/>
</dbReference>
<reference evidence="1 2" key="1">
    <citation type="submission" date="2022-07" db="EMBL/GenBank/DDBJ databases">
        <title>Genome-wide signatures of adaptation to extreme environments.</title>
        <authorList>
            <person name="Cho C.H."/>
            <person name="Yoon H.S."/>
        </authorList>
    </citation>
    <scope>NUCLEOTIDE SEQUENCE [LARGE SCALE GENOMIC DNA]</scope>
    <source>
        <strain evidence="1 2">108.79 E11</strain>
    </source>
</reference>
<gene>
    <name evidence="1" type="ORF">GAYE_HTGSCF31FUTG100G0353</name>
</gene>
<accession>A0AAV9I6D4</accession>
<evidence type="ECO:0000313" key="1">
    <source>
        <dbReference type="EMBL" id="KAK4522465.1"/>
    </source>
</evidence>
<dbReference type="AlphaFoldDB" id="A0AAV9I6D4"/>
<dbReference type="InterPro" id="IPR037239">
    <property type="entry name" value="OSBP_sf"/>
</dbReference>
<keyword evidence="2" id="KW-1185">Reference proteome</keyword>
<dbReference type="EMBL" id="JANCYU010000005">
    <property type="protein sequence ID" value="KAK4522465.1"/>
    <property type="molecule type" value="Genomic_DNA"/>
</dbReference>
<name>A0AAV9I6D4_9RHOD</name>
<organism evidence="1 2">
    <name type="scientific">Galdieria yellowstonensis</name>
    <dbReference type="NCBI Taxonomy" id="3028027"/>
    <lineage>
        <taxon>Eukaryota</taxon>
        <taxon>Rhodophyta</taxon>
        <taxon>Bangiophyceae</taxon>
        <taxon>Galdieriales</taxon>
        <taxon>Galdieriaceae</taxon>
        <taxon>Galdieria</taxon>
    </lineage>
</organism>
<evidence type="ECO:0000313" key="2">
    <source>
        <dbReference type="Proteomes" id="UP001300502"/>
    </source>
</evidence>
<sequence>MEKFRAEWRGPLHIYCEKTGYEAKLEFKVEGSWDHQIRIKDVAKKTDRVLFDYDDIAKRYRMKLLLPPPEALEETNSLYVWEGCTRAILEGNSRLAAEEKHKVEEEQRRLRRERMQQGIQWNQNIFDAHLMEKAMNFVKKLQKNCFMVQVTCLHHFLHNCSRFSVFFYTVENTRFNRQPCETIPIVFYSWMNLY</sequence>